<protein>
    <submittedName>
        <fullName evidence="1">SufD family Fe-S cluster assembly protein</fullName>
    </submittedName>
</protein>
<keyword evidence="2" id="KW-1185">Reference proteome</keyword>
<evidence type="ECO:0000313" key="1">
    <source>
        <dbReference type="EMBL" id="XFD39858.1"/>
    </source>
</evidence>
<dbReference type="Proteomes" id="UP001149860">
    <property type="component" value="Chromosome"/>
</dbReference>
<evidence type="ECO:0000313" key="2">
    <source>
        <dbReference type="Proteomes" id="UP001149860"/>
    </source>
</evidence>
<name>A0ACD5DFE0_9LACO</name>
<accession>A0ACD5DFE0</accession>
<proteinExistence type="predicted"/>
<sequence>MQELSSQANNAWNNDKSHKNMEIDYSTSLFDWQAVNNSEWQWNASQDALAELTSKGGNIQSFSSKSLTPDELKSLTTQMETNNNNQILLNHFKHNIDGIMIFVPDDTVIDEPLNLTIDAAANDSVALTLILNVGNNSQVSINERINISGNIQQASIDLTGSILRNSTVNLSTILTSLSETKLNVFSDQTVRQDAKLTWTYFSSSRGNVSGDLITHLVEPRAISKFYGLQIAHASDEINLQVSGNHHAPNTNSSISMRGVLLNQAKFNFTGVSQIDAVGTNSDSKLDGRLLTVGEDAVGSVNPLLKNDKTNATTTQTASVSSLDDDQIADLLASGVSRDKAKQTLINGFISPVVHQLPIEAVGIVHHYFE</sequence>
<gene>
    <name evidence="1" type="ORF">O0236_000695</name>
</gene>
<reference evidence="1" key="1">
    <citation type="submission" date="2024-08" db="EMBL/GenBank/DDBJ databases">
        <title>Lentilactobacillus sp. nov., isolated from tree bark.</title>
        <authorList>
            <person name="Phuengjayaem S."/>
            <person name="Tanasupawat S."/>
        </authorList>
    </citation>
    <scope>NUCLEOTIDE SEQUENCE</scope>
    <source>
        <strain evidence="1">SPB1-3</strain>
    </source>
</reference>
<organism evidence="1 2">
    <name type="scientific">Lentilactobacillus terminaliae</name>
    <dbReference type="NCBI Taxonomy" id="3003483"/>
    <lineage>
        <taxon>Bacteria</taxon>
        <taxon>Bacillati</taxon>
        <taxon>Bacillota</taxon>
        <taxon>Bacilli</taxon>
        <taxon>Lactobacillales</taxon>
        <taxon>Lactobacillaceae</taxon>
        <taxon>Lentilactobacillus</taxon>
    </lineage>
</organism>
<dbReference type="EMBL" id="CP168151">
    <property type="protein sequence ID" value="XFD39858.1"/>
    <property type="molecule type" value="Genomic_DNA"/>
</dbReference>